<reference evidence="1 2" key="1">
    <citation type="journal article" date="2013" name="J. Biotechnol.">
        <title>Establishment and interpretation of the genome sequence of the phytopathogenic fungus Rhizoctonia solani AG1-IB isolate 7/3/14.</title>
        <authorList>
            <person name="Wibberg D.W."/>
            <person name="Jelonek L.J."/>
            <person name="Rupp O.R."/>
            <person name="Hennig M.H."/>
            <person name="Eikmeyer F.E."/>
            <person name="Goesmann A.G."/>
            <person name="Hartmann A.H."/>
            <person name="Borriss R.B."/>
            <person name="Grosch R.G."/>
            <person name="Puehler A.P."/>
            <person name="Schlueter A.S."/>
        </authorList>
    </citation>
    <scope>NUCLEOTIDE SEQUENCE [LARGE SCALE GENOMIC DNA]</scope>
    <source>
        <strain evidence="2">AG1-IB / isolate 7/3/14</strain>
    </source>
</reference>
<gene>
    <name evidence="1" type="ORF">BN14_02874</name>
</gene>
<dbReference type="Proteomes" id="UP000012065">
    <property type="component" value="Unassembled WGS sequence"/>
</dbReference>
<accession>M5BP87</accession>
<evidence type="ECO:0000313" key="2">
    <source>
        <dbReference type="Proteomes" id="UP000012065"/>
    </source>
</evidence>
<dbReference type="HOGENOM" id="CLU_2456312_0_0_1"/>
<protein>
    <submittedName>
        <fullName evidence="1">Uncharacterized protein</fullName>
    </submittedName>
</protein>
<dbReference type="AlphaFoldDB" id="M5BP87"/>
<sequence length="89" mass="9272">MDVDVGVGAGSELVDCVWSGADAVKSPVNAGFEPDAVVETNVVVSALLSDAVEPNADVELSVRLLEVEDRDRDDRVDVEASSSDIVAIT</sequence>
<comment type="caution">
    <text evidence="1">The sequence shown here is derived from an EMBL/GenBank/DDBJ whole genome shotgun (WGS) entry which is preliminary data.</text>
</comment>
<name>M5BP87_THACB</name>
<proteinExistence type="predicted"/>
<organism evidence="1 2">
    <name type="scientific">Thanatephorus cucumeris (strain AG1-IB / isolate 7/3/14)</name>
    <name type="common">Lettuce bottom rot fungus</name>
    <name type="synonym">Rhizoctonia solani</name>
    <dbReference type="NCBI Taxonomy" id="1108050"/>
    <lineage>
        <taxon>Eukaryota</taxon>
        <taxon>Fungi</taxon>
        <taxon>Dikarya</taxon>
        <taxon>Basidiomycota</taxon>
        <taxon>Agaricomycotina</taxon>
        <taxon>Agaricomycetes</taxon>
        <taxon>Cantharellales</taxon>
        <taxon>Ceratobasidiaceae</taxon>
        <taxon>Rhizoctonia</taxon>
        <taxon>Rhizoctonia solani AG-1</taxon>
    </lineage>
</organism>
<evidence type="ECO:0000313" key="1">
    <source>
        <dbReference type="EMBL" id="CCO28876.1"/>
    </source>
</evidence>
<dbReference type="EMBL" id="CAOJ01003884">
    <property type="protein sequence ID" value="CCO28876.1"/>
    <property type="molecule type" value="Genomic_DNA"/>
</dbReference>